<gene>
    <name evidence="2" type="ORF">ACFP90_01780</name>
</gene>
<dbReference type="InterPro" id="IPR002734">
    <property type="entry name" value="RibDG_C"/>
</dbReference>
<comment type="caution">
    <text evidence="2">The sequence shown here is derived from an EMBL/GenBank/DDBJ whole genome shotgun (WGS) entry which is preliminary data.</text>
</comment>
<dbReference type="InterPro" id="IPR050765">
    <property type="entry name" value="Riboflavin_Biosynth_HTPR"/>
</dbReference>
<dbReference type="PANTHER" id="PTHR38011">
    <property type="entry name" value="DIHYDROFOLATE REDUCTASE FAMILY PROTEIN (AFU_ORTHOLOGUE AFUA_8G06820)"/>
    <property type="match status" value="1"/>
</dbReference>
<dbReference type="Gene3D" id="3.40.430.10">
    <property type="entry name" value="Dihydrofolate Reductase, subunit A"/>
    <property type="match status" value="1"/>
</dbReference>
<feature type="domain" description="Bacterial bifunctional deaminase-reductase C-terminal" evidence="1">
    <location>
        <begin position="3"/>
        <end position="172"/>
    </location>
</feature>
<dbReference type="RefSeq" id="WP_224606042.1">
    <property type="nucleotide sequence ID" value="NZ_JAIQXV010000003.1"/>
</dbReference>
<accession>A0ABW1ZEN4</accession>
<dbReference type="PANTHER" id="PTHR38011:SF11">
    <property type="entry name" value="2,5-DIAMINO-6-RIBOSYLAMINO-4(3H)-PYRIMIDINONE 5'-PHOSPHATE REDUCTASE"/>
    <property type="match status" value="1"/>
</dbReference>
<organism evidence="2 3">
    <name type="scientific">Deinococcus multiflagellatus</name>
    <dbReference type="NCBI Taxonomy" id="1656887"/>
    <lineage>
        <taxon>Bacteria</taxon>
        <taxon>Thermotogati</taxon>
        <taxon>Deinococcota</taxon>
        <taxon>Deinococci</taxon>
        <taxon>Deinococcales</taxon>
        <taxon>Deinococcaceae</taxon>
        <taxon>Deinococcus</taxon>
    </lineage>
</organism>
<evidence type="ECO:0000259" key="1">
    <source>
        <dbReference type="Pfam" id="PF01872"/>
    </source>
</evidence>
<proteinExistence type="predicted"/>
<sequence>MRQLIVTEFVTLDGVMEEPTPWQAGHVSPEIGQFKFDELFACGALLLGRVTYEEFVAYWPAAAGTGAFGERMNELPKFVATTAPGPLTWNAAPLEGDVITAVQRLKQQQGGDLLTYGSAALVQTLLRAGLVDELRLMVYPTVLGRGKRLFSDTDRLAMTLRAARPLGAGVVLLTYRPEANQAHQP</sequence>
<dbReference type="InterPro" id="IPR024072">
    <property type="entry name" value="DHFR-like_dom_sf"/>
</dbReference>
<keyword evidence="3" id="KW-1185">Reference proteome</keyword>
<protein>
    <submittedName>
        <fullName evidence="2">Dihydrofolate reductase family protein</fullName>
    </submittedName>
</protein>
<reference evidence="3" key="1">
    <citation type="journal article" date="2019" name="Int. J. Syst. Evol. Microbiol.">
        <title>The Global Catalogue of Microorganisms (GCM) 10K type strain sequencing project: providing services to taxonomists for standard genome sequencing and annotation.</title>
        <authorList>
            <consortium name="The Broad Institute Genomics Platform"/>
            <consortium name="The Broad Institute Genome Sequencing Center for Infectious Disease"/>
            <person name="Wu L."/>
            <person name="Ma J."/>
        </authorList>
    </citation>
    <scope>NUCLEOTIDE SEQUENCE [LARGE SCALE GENOMIC DNA]</scope>
    <source>
        <strain evidence="3">CCUG 63830</strain>
    </source>
</reference>
<evidence type="ECO:0000313" key="2">
    <source>
        <dbReference type="EMBL" id="MFC6659233.1"/>
    </source>
</evidence>
<dbReference type="EMBL" id="JBHSWB010000001">
    <property type="protein sequence ID" value="MFC6659233.1"/>
    <property type="molecule type" value="Genomic_DNA"/>
</dbReference>
<evidence type="ECO:0000313" key="3">
    <source>
        <dbReference type="Proteomes" id="UP001596317"/>
    </source>
</evidence>
<dbReference type="Pfam" id="PF01872">
    <property type="entry name" value="RibD_C"/>
    <property type="match status" value="1"/>
</dbReference>
<dbReference type="Proteomes" id="UP001596317">
    <property type="component" value="Unassembled WGS sequence"/>
</dbReference>
<dbReference type="SUPFAM" id="SSF53597">
    <property type="entry name" value="Dihydrofolate reductase-like"/>
    <property type="match status" value="1"/>
</dbReference>
<name>A0ABW1ZEN4_9DEIO</name>